<feature type="region of interest" description="Disordered" evidence="1">
    <location>
        <begin position="39"/>
        <end position="66"/>
    </location>
</feature>
<evidence type="ECO:0000313" key="3">
    <source>
        <dbReference type="EnsemblPlants" id="PAC:32917101.CDS.1"/>
    </source>
</evidence>
<feature type="compositionally biased region" description="Basic residues" evidence="1">
    <location>
        <begin position="39"/>
        <end position="60"/>
    </location>
</feature>
<dbReference type="Gramene" id="Pp3c26_619V3.1">
    <property type="protein sequence ID" value="PAC:32917101.CDS.1"/>
    <property type="gene ID" value="Pp3c26_619"/>
</dbReference>
<keyword evidence="4" id="KW-1185">Reference proteome</keyword>
<proteinExistence type="predicted"/>
<evidence type="ECO:0000313" key="4">
    <source>
        <dbReference type="Proteomes" id="UP000006727"/>
    </source>
</evidence>
<dbReference type="EnsemblPlants" id="Pp3c26_619V3.1">
    <property type="protein sequence ID" value="PAC:32917101.CDS.1"/>
    <property type="gene ID" value="Pp3c26_619"/>
</dbReference>
<organism evidence="2">
    <name type="scientific">Physcomitrium patens</name>
    <name type="common">Spreading-leaved earth moss</name>
    <name type="synonym">Physcomitrella patens</name>
    <dbReference type="NCBI Taxonomy" id="3218"/>
    <lineage>
        <taxon>Eukaryota</taxon>
        <taxon>Viridiplantae</taxon>
        <taxon>Streptophyta</taxon>
        <taxon>Embryophyta</taxon>
        <taxon>Bryophyta</taxon>
        <taxon>Bryophytina</taxon>
        <taxon>Bryopsida</taxon>
        <taxon>Funariidae</taxon>
        <taxon>Funariales</taxon>
        <taxon>Funariaceae</taxon>
        <taxon>Physcomitrium</taxon>
    </lineage>
</organism>
<accession>A0A2K1IBB1</accession>
<dbReference type="EMBL" id="ABEU02000026">
    <property type="protein sequence ID" value="PNR26571.1"/>
    <property type="molecule type" value="Genomic_DNA"/>
</dbReference>
<name>A0A2K1IBB1_PHYPA</name>
<evidence type="ECO:0000256" key="1">
    <source>
        <dbReference type="SAM" id="MobiDB-lite"/>
    </source>
</evidence>
<reference evidence="2 4" key="1">
    <citation type="journal article" date="2008" name="Science">
        <title>The Physcomitrella genome reveals evolutionary insights into the conquest of land by plants.</title>
        <authorList>
            <person name="Rensing S."/>
            <person name="Lang D."/>
            <person name="Zimmer A."/>
            <person name="Terry A."/>
            <person name="Salamov A."/>
            <person name="Shapiro H."/>
            <person name="Nishiyama T."/>
            <person name="Perroud P.-F."/>
            <person name="Lindquist E."/>
            <person name="Kamisugi Y."/>
            <person name="Tanahashi T."/>
            <person name="Sakakibara K."/>
            <person name="Fujita T."/>
            <person name="Oishi K."/>
            <person name="Shin-I T."/>
            <person name="Kuroki Y."/>
            <person name="Toyoda A."/>
            <person name="Suzuki Y."/>
            <person name="Hashimoto A."/>
            <person name="Yamaguchi K."/>
            <person name="Sugano A."/>
            <person name="Kohara Y."/>
            <person name="Fujiyama A."/>
            <person name="Anterola A."/>
            <person name="Aoki S."/>
            <person name="Ashton N."/>
            <person name="Barbazuk W.B."/>
            <person name="Barker E."/>
            <person name="Bennetzen J."/>
            <person name="Bezanilla M."/>
            <person name="Blankenship R."/>
            <person name="Cho S.H."/>
            <person name="Dutcher S."/>
            <person name="Estelle M."/>
            <person name="Fawcett J.A."/>
            <person name="Gundlach H."/>
            <person name="Hanada K."/>
            <person name="Heyl A."/>
            <person name="Hicks K.A."/>
            <person name="Hugh J."/>
            <person name="Lohr M."/>
            <person name="Mayer K."/>
            <person name="Melkozernov A."/>
            <person name="Murata T."/>
            <person name="Nelson D."/>
            <person name="Pils B."/>
            <person name="Prigge M."/>
            <person name="Reiss B."/>
            <person name="Renner T."/>
            <person name="Rombauts S."/>
            <person name="Rushton P."/>
            <person name="Sanderfoot A."/>
            <person name="Schween G."/>
            <person name="Shiu S.-H."/>
            <person name="Stueber K."/>
            <person name="Theodoulou F.L."/>
            <person name="Tu H."/>
            <person name="Van de Peer Y."/>
            <person name="Verrier P.J."/>
            <person name="Waters E."/>
            <person name="Wood A."/>
            <person name="Yang L."/>
            <person name="Cove D."/>
            <person name="Cuming A."/>
            <person name="Hasebe M."/>
            <person name="Lucas S."/>
            <person name="Mishler D.B."/>
            <person name="Reski R."/>
            <person name="Grigoriev I."/>
            <person name="Quatrano R.S."/>
            <person name="Boore J.L."/>
        </authorList>
    </citation>
    <scope>NUCLEOTIDE SEQUENCE [LARGE SCALE GENOMIC DNA]</scope>
    <source>
        <strain evidence="3 4">cv. Gransden 2004</strain>
    </source>
</reference>
<dbReference type="AlphaFoldDB" id="A0A2K1IBB1"/>
<reference evidence="3" key="3">
    <citation type="submission" date="2020-12" db="UniProtKB">
        <authorList>
            <consortium name="EnsemblPlants"/>
        </authorList>
    </citation>
    <scope>IDENTIFICATION</scope>
</reference>
<dbReference type="InParanoid" id="A0A2K1IBB1"/>
<evidence type="ECO:0000313" key="2">
    <source>
        <dbReference type="EMBL" id="PNR26571.1"/>
    </source>
</evidence>
<gene>
    <name evidence="2" type="ORF">PHYPA_030051</name>
</gene>
<dbReference type="Proteomes" id="UP000006727">
    <property type="component" value="Chromosome 26"/>
</dbReference>
<reference evidence="2 4" key="2">
    <citation type="journal article" date="2018" name="Plant J.">
        <title>The Physcomitrella patens chromosome-scale assembly reveals moss genome structure and evolution.</title>
        <authorList>
            <person name="Lang D."/>
            <person name="Ullrich K.K."/>
            <person name="Murat F."/>
            <person name="Fuchs J."/>
            <person name="Jenkins J."/>
            <person name="Haas F.B."/>
            <person name="Piednoel M."/>
            <person name="Gundlach H."/>
            <person name="Van Bel M."/>
            <person name="Meyberg R."/>
            <person name="Vives C."/>
            <person name="Morata J."/>
            <person name="Symeonidi A."/>
            <person name="Hiss M."/>
            <person name="Muchero W."/>
            <person name="Kamisugi Y."/>
            <person name="Saleh O."/>
            <person name="Blanc G."/>
            <person name="Decker E.L."/>
            <person name="van Gessel N."/>
            <person name="Grimwood J."/>
            <person name="Hayes R.D."/>
            <person name="Graham S.W."/>
            <person name="Gunter L.E."/>
            <person name="McDaniel S.F."/>
            <person name="Hoernstein S.N.W."/>
            <person name="Larsson A."/>
            <person name="Li F.W."/>
            <person name="Perroud P.F."/>
            <person name="Phillips J."/>
            <person name="Ranjan P."/>
            <person name="Rokshar D.S."/>
            <person name="Rothfels C.J."/>
            <person name="Schneider L."/>
            <person name="Shu S."/>
            <person name="Stevenson D.W."/>
            <person name="Thummler F."/>
            <person name="Tillich M."/>
            <person name="Villarreal Aguilar J.C."/>
            <person name="Widiez T."/>
            <person name="Wong G.K."/>
            <person name="Wymore A."/>
            <person name="Zhang Y."/>
            <person name="Zimmer A.D."/>
            <person name="Quatrano R.S."/>
            <person name="Mayer K.F.X."/>
            <person name="Goodstein D."/>
            <person name="Casacuberta J.M."/>
            <person name="Vandepoele K."/>
            <person name="Reski R."/>
            <person name="Cuming A.C."/>
            <person name="Tuskan G.A."/>
            <person name="Maumus F."/>
            <person name="Salse J."/>
            <person name="Schmutz J."/>
            <person name="Rensing S.A."/>
        </authorList>
    </citation>
    <scope>NUCLEOTIDE SEQUENCE [LARGE SCALE GENOMIC DNA]</scope>
    <source>
        <strain evidence="3 4">cv. Gransden 2004</strain>
    </source>
</reference>
<sequence>MHSSAFFLLRLTRMGYSTKGEEALVQRRRAYPLTHPDRKKRFSSVQGRNHRGGNLHRRSKMSGVERLSCPGAGHGGFLSIYLQMQKHRAPRALTKWVRKIDPAH</sequence>
<protein>
    <submittedName>
        <fullName evidence="2 3">Uncharacterized protein</fullName>
    </submittedName>
</protein>